<dbReference type="OrthoDB" id="1690717at2759"/>
<dbReference type="PANTHER" id="PTHR48475:SF2">
    <property type="entry name" value="RIBONUCLEASE H"/>
    <property type="match status" value="1"/>
</dbReference>
<evidence type="ECO:0000313" key="2">
    <source>
        <dbReference type="RefSeq" id="XP_016460374.1"/>
    </source>
</evidence>
<dbReference type="OMA" id="TQELESW"/>
<dbReference type="InterPro" id="IPR043128">
    <property type="entry name" value="Rev_trsase/Diguanyl_cyclase"/>
</dbReference>
<dbReference type="KEGG" id="nta:107783861"/>
<sequence>MILASTELEKQQEHRGDDEDDYGIPRSFMAPDDTDAIKSTIEELEQEIFDILRKYNVKLNPEKYAFEVSSGKFIGFMDQNNETDALANLESSVDFDEFDSGAVVQLMNSIVEEGHAEVNSTSLTWNFRNKYIEYLKKGKLPSDPKESRILCAKAARFGLVEGQLFRRSFFGPLARCLGLGETEYAMREVHEGTCRKHAGVESFVWKLIRVSYY</sequence>
<accession>A0A1S3Z7P2</accession>
<feature type="compositionally biased region" description="Basic and acidic residues" evidence="1">
    <location>
        <begin position="7"/>
        <end position="17"/>
    </location>
</feature>
<organism evidence="2">
    <name type="scientific">Nicotiana tabacum</name>
    <name type="common">Common tobacco</name>
    <dbReference type="NCBI Taxonomy" id="4097"/>
    <lineage>
        <taxon>Eukaryota</taxon>
        <taxon>Viridiplantae</taxon>
        <taxon>Streptophyta</taxon>
        <taxon>Embryophyta</taxon>
        <taxon>Tracheophyta</taxon>
        <taxon>Spermatophyta</taxon>
        <taxon>Magnoliopsida</taxon>
        <taxon>eudicotyledons</taxon>
        <taxon>Gunneridae</taxon>
        <taxon>Pentapetalae</taxon>
        <taxon>asterids</taxon>
        <taxon>lamiids</taxon>
        <taxon>Solanales</taxon>
        <taxon>Solanaceae</taxon>
        <taxon>Nicotianoideae</taxon>
        <taxon>Nicotianeae</taxon>
        <taxon>Nicotiana</taxon>
    </lineage>
</organism>
<dbReference type="PANTHER" id="PTHR48475">
    <property type="entry name" value="RIBONUCLEASE H"/>
    <property type="match status" value="1"/>
</dbReference>
<dbReference type="RefSeq" id="XP_016460374.1">
    <property type="nucleotide sequence ID" value="XM_016604888.1"/>
</dbReference>
<reference evidence="2" key="1">
    <citation type="submission" date="2025-08" db="UniProtKB">
        <authorList>
            <consortium name="RefSeq"/>
        </authorList>
    </citation>
    <scope>IDENTIFICATION</scope>
</reference>
<gene>
    <name evidence="2" type="primary">LOC107783861</name>
</gene>
<protein>
    <submittedName>
        <fullName evidence="2">Uncharacterized protein</fullName>
    </submittedName>
</protein>
<name>A0A1S3Z7P2_TOBAC</name>
<dbReference type="PaxDb" id="4097-A0A1S3Z7P2"/>
<proteinExistence type="predicted"/>
<feature type="region of interest" description="Disordered" evidence="1">
    <location>
        <begin position="1"/>
        <end position="29"/>
    </location>
</feature>
<dbReference type="Gene3D" id="3.30.70.270">
    <property type="match status" value="1"/>
</dbReference>
<evidence type="ECO:0000256" key="1">
    <source>
        <dbReference type="SAM" id="MobiDB-lite"/>
    </source>
</evidence>
<dbReference type="AlphaFoldDB" id="A0A1S3Z7P2"/>